<sequence length="75" mass="8374">MAAFANKEGMQGETSVVVIIALIKQLNLIRPRPCVGATDVGIVPCACCIPLPDPIALPCLARRIRMRYRWRWGWP</sequence>
<accession>A0A0U5FDM0</accession>
<reference evidence="1 2" key="1">
    <citation type="submission" date="2014-09" db="EMBL/GenBank/DDBJ databases">
        <authorList>
            <person name="Regsiter A."/>
        </authorList>
    </citation>
    <scope>NUCLEOTIDE SEQUENCE [LARGE SCALE GENOMIC DNA]</scope>
</reference>
<gene>
    <name evidence="1" type="ORF">XAC3562_10091</name>
</gene>
<name>A0A0U5FDM0_XANCI</name>
<dbReference type="AlphaFoldDB" id="A0A0U5FDM0"/>
<keyword evidence="2" id="KW-1185">Reference proteome</keyword>
<evidence type="ECO:0000313" key="1">
    <source>
        <dbReference type="EMBL" id="CEG14150.1"/>
    </source>
</evidence>
<dbReference type="Proteomes" id="UP000052230">
    <property type="component" value="Unassembled WGS sequence"/>
</dbReference>
<evidence type="ECO:0000313" key="2">
    <source>
        <dbReference type="Proteomes" id="UP000052230"/>
    </source>
</evidence>
<proteinExistence type="predicted"/>
<protein>
    <submittedName>
        <fullName evidence="1">Uncharacterized protein</fullName>
    </submittedName>
</protein>
<dbReference type="EMBL" id="CCXZ01000001">
    <property type="protein sequence ID" value="CEG14150.1"/>
    <property type="molecule type" value="Genomic_DNA"/>
</dbReference>
<organism evidence="1 2">
    <name type="scientific">Xanthomonas citri pv. citri</name>
    <dbReference type="NCBI Taxonomy" id="611301"/>
    <lineage>
        <taxon>Bacteria</taxon>
        <taxon>Pseudomonadati</taxon>
        <taxon>Pseudomonadota</taxon>
        <taxon>Gammaproteobacteria</taxon>
        <taxon>Lysobacterales</taxon>
        <taxon>Lysobacteraceae</taxon>
        <taxon>Xanthomonas</taxon>
    </lineage>
</organism>
<comment type="caution">
    <text evidence="1">The sequence shown here is derived from an EMBL/GenBank/DDBJ whole genome shotgun (WGS) entry which is preliminary data.</text>
</comment>